<evidence type="ECO:0000256" key="3">
    <source>
        <dbReference type="ARBA" id="ARBA00022692"/>
    </source>
</evidence>
<gene>
    <name evidence="9" type="ORF">ADS79_20620</name>
    <name evidence="8" type="ORF">BRE01_02160</name>
</gene>
<sequence>MKKHVSVSAALLFLTLLVEVIGVTGIIMALPLIGEEFGLDSVELGAIVSAYFLGYAIFTIPGGAFADKVGSKRIIAIGLLLWAIFTSLTGFVNGFFTLFIVRVLLGIIQAPLSPAILKAVAERTPAKIRTTTNAFVLSADPFGSAITPLIVAPLIVMLGWHNTSILLGVLGLLIAPIIWFLLPRPLPPEVANPVAEAVPENVANTATQQPGMKLTDVLRNRQIWMLTMIMSGISIVATGFLTWVPTYLTTEKHLDLTQTGFAASLPLFAAMVANLTGGWLFDRYLANRFHQMVIPSLLLSSLFLILMITSGSVLQFVLYEAAALAFLSMTNQPVMGLAMQIIPANVLGLGSGMLLTGIKAASIITPVAMGAIIAHISFEASFVFLLMGLLLSIAATFGVRIKLAAQSDSMLAESKLPPGV</sequence>
<evidence type="ECO:0000256" key="4">
    <source>
        <dbReference type="ARBA" id="ARBA00022989"/>
    </source>
</evidence>
<evidence type="ECO:0000256" key="6">
    <source>
        <dbReference type="SAM" id="Phobius"/>
    </source>
</evidence>
<evidence type="ECO:0000313" key="10">
    <source>
        <dbReference type="Proteomes" id="UP000036834"/>
    </source>
</evidence>
<dbReference type="AlphaFoldDB" id="A0A0K9YRE8"/>
<dbReference type="InterPro" id="IPR011701">
    <property type="entry name" value="MFS"/>
</dbReference>
<feature type="transmembrane region" description="Helical" evidence="6">
    <location>
        <begin position="73"/>
        <end position="93"/>
    </location>
</feature>
<dbReference type="GO" id="GO:0005886">
    <property type="term" value="C:plasma membrane"/>
    <property type="evidence" value="ECO:0007669"/>
    <property type="project" value="UniProtKB-SubCell"/>
</dbReference>
<dbReference type="Proteomes" id="UP000036834">
    <property type="component" value="Unassembled WGS sequence"/>
</dbReference>
<evidence type="ECO:0000313" key="11">
    <source>
        <dbReference type="Proteomes" id="UP000319578"/>
    </source>
</evidence>
<dbReference type="EMBL" id="BJON01000002">
    <property type="protein sequence ID" value="GED66514.1"/>
    <property type="molecule type" value="Genomic_DNA"/>
</dbReference>
<dbReference type="SUPFAM" id="SSF103473">
    <property type="entry name" value="MFS general substrate transporter"/>
    <property type="match status" value="1"/>
</dbReference>
<dbReference type="PATRIC" id="fig|54915.3.peg.3243"/>
<feature type="transmembrane region" description="Helical" evidence="6">
    <location>
        <begin position="46"/>
        <end position="66"/>
    </location>
</feature>
<feature type="transmembrane region" description="Helical" evidence="6">
    <location>
        <begin position="260"/>
        <end position="281"/>
    </location>
</feature>
<dbReference type="STRING" id="54915.ADS79_20620"/>
<evidence type="ECO:0000256" key="2">
    <source>
        <dbReference type="ARBA" id="ARBA00022448"/>
    </source>
</evidence>
<dbReference type="InterPro" id="IPR050382">
    <property type="entry name" value="MFS_Na/Anion_cotransporter"/>
</dbReference>
<feature type="transmembrane region" description="Helical" evidence="6">
    <location>
        <begin position="223"/>
        <end position="248"/>
    </location>
</feature>
<evidence type="ECO:0000256" key="1">
    <source>
        <dbReference type="ARBA" id="ARBA00004651"/>
    </source>
</evidence>
<dbReference type="RefSeq" id="WP_049740251.1">
    <property type="nucleotide sequence ID" value="NZ_BJON01000002.1"/>
</dbReference>
<dbReference type="EMBL" id="LGIQ01000009">
    <property type="protein sequence ID" value="KNB71217.1"/>
    <property type="molecule type" value="Genomic_DNA"/>
</dbReference>
<organism evidence="9 10">
    <name type="scientific">Brevibacillus reuszeri</name>
    <dbReference type="NCBI Taxonomy" id="54915"/>
    <lineage>
        <taxon>Bacteria</taxon>
        <taxon>Bacillati</taxon>
        <taxon>Bacillota</taxon>
        <taxon>Bacilli</taxon>
        <taxon>Bacillales</taxon>
        <taxon>Paenibacillaceae</taxon>
        <taxon>Brevibacillus</taxon>
    </lineage>
</organism>
<dbReference type="Gene3D" id="1.20.1250.20">
    <property type="entry name" value="MFS general substrate transporter like domains"/>
    <property type="match status" value="2"/>
</dbReference>
<feature type="transmembrane region" description="Helical" evidence="6">
    <location>
        <begin position="133"/>
        <end position="158"/>
    </location>
</feature>
<name>A0A0K9YRE8_9BACL</name>
<keyword evidence="11" id="KW-1185">Reference proteome</keyword>
<dbReference type="Proteomes" id="UP000319578">
    <property type="component" value="Unassembled WGS sequence"/>
</dbReference>
<dbReference type="GO" id="GO:0022857">
    <property type="term" value="F:transmembrane transporter activity"/>
    <property type="evidence" value="ECO:0007669"/>
    <property type="project" value="InterPro"/>
</dbReference>
<dbReference type="PANTHER" id="PTHR11662:SF399">
    <property type="entry name" value="FI19708P1-RELATED"/>
    <property type="match status" value="1"/>
</dbReference>
<evidence type="ECO:0000313" key="8">
    <source>
        <dbReference type="EMBL" id="GED66514.1"/>
    </source>
</evidence>
<feature type="transmembrane region" description="Helical" evidence="6">
    <location>
        <begin position="164"/>
        <end position="182"/>
    </location>
</feature>
<dbReference type="InterPro" id="IPR036259">
    <property type="entry name" value="MFS_trans_sf"/>
</dbReference>
<comment type="caution">
    <text evidence="9">The sequence shown here is derived from an EMBL/GenBank/DDBJ whole genome shotgun (WGS) entry which is preliminary data.</text>
</comment>
<reference evidence="9" key="2">
    <citation type="submission" date="2015-07" db="EMBL/GenBank/DDBJ databases">
        <title>MeaNS - Measles Nucleotide Surveillance Program.</title>
        <authorList>
            <person name="Tran T."/>
            <person name="Druce J."/>
        </authorList>
    </citation>
    <scope>NUCLEOTIDE SEQUENCE</scope>
    <source>
        <strain evidence="9">DSM 9887</strain>
    </source>
</reference>
<feature type="transmembrane region" description="Helical" evidence="6">
    <location>
        <begin position="382"/>
        <end position="401"/>
    </location>
</feature>
<dbReference type="InterPro" id="IPR020846">
    <property type="entry name" value="MFS_dom"/>
</dbReference>
<keyword evidence="2" id="KW-0813">Transport</keyword>
<feature type="transmembrane region" description="Helical" evidence="6">
    <location>
        <begin position="99"/>
        <end position="121"/>
    </location>
</feature>
<evidence type="ECO:0000259" key="7">
    <source>
        <dbReference type="PROSITE" id="PS50850"/>
    </source>
</evidence>
<keyword evidence="5 6" id="KW-0472">Membrane</keyword>
<dbReference type="PANTHER" id="PTHR11662">
    <property type="entry name" value="SOLUTE CARRIER FAMILY 17"/>
    <property type="match status" value="1"/>
</dbReference>
<dbReference type="Pfam" id="PF07690">
    <property type="entry name" value="MFS_1"/>
    <property type="match status" value="1"/>
</dbReference>
<reference evidence="8 11" key="3">
    <citation type="submission" date="2019-06" db="EMBL/GenBank/DDBJ databases">
        <title>Whole genome shotgun sequence of Brevibacillus reuszeri NBRC 15719.</title>
        <authorList>
            <person name="Hosoyama A."/>
            <person name="Uohara A."/>
            <person name="Ohji S."/>
            <person name="Ichikawa N."/>
        </authorList>
    </citation>
    <scope>NUCLEOTIDE SEQUENCE [LARGE SCALE GENOMIC DNA]</scope>
    <source>
        <strain evidence="8 11">NBRC 15719</strain>
    </source>
</reference>
<keyword evidence="4 6" id="KW-1133">Transmembrane helix</keyword>
<proteinExistence type="predicted"/>
<feature type="transmembrane region" description="Helical" evidence="6">
    <location>
        <begin position="293"/>
        <end position="317"/>
    </location>
</feature>
<feature type="domain" description="Major facilitator superfamily (MFS) profile" evidence="7">
    <location>
        <begin position="8"/>
        <end position="406"/>
    </location>
</feature>
<protein>
    <submittedName>
        <fullName evidence="8">MFS transporter</fullName>
    </submittedName>
    <submittedName>
        <fullName evidence="9">Sugar phosphate permease</fullName>
    </submittedName>
</protein>
<reference evidence="10" key="1">
    <citation type="submission" date="2015-07" db="EMBL/GenBank/DDBJ databases">
        <title>Genome sequencing project for genomic taxonomy and phylogenomics of Bacillus-like bacteria.</title>
        <authorList>
            <person name="Liu B."/>
            <person name="Wang J."/>
            <person name="Zhu Y."/>
            <person name="Liu G."/>
            <person name="Chen Q."/>
            <person name="Chen Z."/>
            <person name="Lan J."/>
            <person name="Che J."/>
            <person name="Ge C."/>
            <person name="Shi H."/>
            <person name="Pan Z."/>
            <person name="Liu X."/>
        </authorList>
    </citation>
    <scope>NUCLEOTIDE SEQUENCE [LARGE SCALE GENOMIC DNA]</scope>
    <source>
        <strain evidence="10">DSM 9887</strain>
    </source>
</reference>
<dbReference type="OrthoDB" id="9773404at2"/>
<accession>A0A0K9YRE8</accession>
<comment type="subcellular location">
    <subcellularLocation>
        <location evidence="1">Cell membrane</location>
        <topology evidence="1">Multi-pass membrane protein</topology>
    </subcellularLocation>
</comment>
<keyword evidence="3 6" id="KW-0812">Transmembrane</keyword>
<evidence type="ECO:0000256" key="5">
    <source>
        <dbReference type="ARBA" id="ARBA00023136"/>
    </source>
</evidence>
<evidence type="ECO:0000313" key="9">
    <source>
        <dbReference type="EMBL" id="KNB71217.1"/>
    </source>
</evidence>
<dbReference type="PROSITE" id="PS50850">
    <property type="entry name" value="MFS"/>
    <property type="match status" value="1"/>
</dbReference>